<protein>
    <submittedName>
        <fullName evidence="2">Uncharacterized protein</fullName>
    </submittedName>
</protein>
<dbReference type="AlphaFoldDB" id="A0A382EMJ8"/>
<feature type="non-terminal residue" evidence="2">
    <location>
        <position position="66"/>
    </location>
</feature>
<sequence>MGERRPGHCLVGGFRSGSRRDDLHLGSHPEMGTLIIRQFHLDRATEEPARLQIERLGAATNAKNPR</sequence>
<accession>A0A382EMJ8</accession>
<organism evidence="2">
    <name type="scientific">marine metagenome</name>
    <dbReference type="NCBI Taxonomy" id="408172"/>
    <lineage>
        <taxon>unclassified sequences</taxon>
        <taxon>metagenomes</taxon>
        <taxon>ecological metagenomes</taxon>
    </lineage>
</organism>
<feature type="region of interest" description="Disordered" evidence="1">
    <location>
        <begin position="1"/>
        <end position="24"/>
    </location>
</feature>
<evidence type="ECO:0000256" key="1">
    <source>
        <dbReference type="SAM" id="MobiDB-lite"/>
    </source>
</evidence>
<reference evidence="2" key="1">
    <citation type="submission" date="2018-05" db="EMBL/GenBank/DDBJ databases">
        <authorList>
            <person name="Lanie J.A."/>
            <person name="Ng W.-L."/>
            <person name="Kazmierczak K.M."/>
            <person name="Andrzejewski T.M."/>
            <person name="Davidsen T.M."/>
            <person name="Wayne K.J."/>
            <person name="Tettelin H."/>
            <person name="Glass J.I."/>
            <person name="Rusch D."/>
            <person name="Podicherti R."/>
            <person name="Tsui H.-C.T."/>
            <person name="Winkler M.E."/>
        </authorList>
    </citation>
    <scope>NUCLEOTIDE SEQUENCE</scope>
</reference>
<evidence type="ECO:0000313" key="2">
    <source>
        <dbReference type="EMBL" id="SVB51948.1"/>
    </source>
</evidence>
<name>A0A382EMJ8_9ZZZZ</name>
<gene>
    <name evidence="2" type="ORF">METZ01_LOCUS204802</name>
</gene>
<proteinExistence type="predicted"/>
<dbReference type="EMBL" id="UINC01045320">
    <property type="protein sequence ID" value="SVB51948.1"/>
    <property type="molecule type" value="Genomic_DNA"/>
</dbReference>